<name>A0A0N4YR84_NIPBR</name>
<evidence type="ECO:0000313" key="2">
    <source>
        <dbReference type="Proteomes" id="UP000271162"/>
    </source>
</evidence>
<evidence type="ECO:0000313" key="1">
    <source>
        <dbReference type="EMBL" id="VDL83493.1"/>
    </source>
</evidence>
<keyword evidence="2" id="KW-1185">Reference proteome</keyword>
<dbReference type="Proteomes" id="UP000271162">
    <property type="component" value="Unassembled WGS sequence"/>
</dbReference>
<dbReference type="EMBL" id="UYSL01024462">
    <property type="protein sequence ID" value="VDL83493.1"/>
    <property type="molecule type" value="Genomic_DNA"/>
</dbReference>
<protein>
    <submittedName>
        <fullName evidence="3">ANF_receptor domain-containing protein</fullName>
    </submittedName>
</protein>
<reference evidence="1 2" key="2">
    <citation type="submission" date="2018-11" db="EMBL/GenBank/DDBJ databases">
        <authorList>
            <consortium name="Pathogen Informatics"/>
        </authorList>
    </citation>
    <scope>NUCLEOTIDE SEQUENCE [LARGE SCALE GENOMIC DNA]</scope>
</reference>
<organism evidence="3">
    <name type="scientific">Nippostrongylus brasiliensis</name>
    <name type="common">Rat hookworm</name>
    <dbReference type="NCBI Taxonomy" id="27835"/>
    <lineage>
        <taxon>Eukaryota</taxon>
        <taxon>Metazoa</taxon>
        <taxon>Ecdysozoa</taxon>
        <taxon>Nematoda</taxon>
        <taxon>Chromadorea</taxon>
        <taxon>Rhabditida</taxon>
        <taxon>Rhabditina</taxon>
        <taxon>Rhabditomorpha</taxon>
        <taxon>Strongyloidea</taxon>
        <taxon>Heligmosomidae</taxon>
        <taxon>Nippostrongylus</taxon>
    </lineage>
</organism>
<dbReference type="WBParaSite" id="NBR_0001975601-mRNA-1">
    <property type="protein sequence ID" value="NBR_0001975601-mRNA-1"/>
    <property type="gene ID" value="NBR_0001975601"/>
</dbReference>
<dbReference type="Pfam" id="PF24664">
    <property type="entry name" value="Monjiviricetes_fusion"/>
    <property type="match status" value="1"/>
</dbReference>
<accession>A0A0N4YR84</accession>
<reference evidence="3" key="1">
    <citation type="submission" date="2017-02" db="UniProtKB">
        <authorList>
            <consortium name="WormBaseParasite"/>
        </authorList>
    </citation>
    <scope>IDENTIFICATION</scope>
</reference>
<proteinExistence type="predicted"/>
<sequence length="96" mass="10559">MGGIYTASEVLNMIDQLMFGAEGQAAYAQIAGKVLNHPLPSNGMNLPQLIPSDHLEQVAESMMYKAWNRDVRFTGVITVGSVVHCKVQLMVYGEYL</sequence>
<dbReference type="AlphaFoldDB" id="A0A0N4YR84"/>
<evidence type="ECO:0000313" key="3">
    <source>
        <dbReference type="WBParaSite" id="NBR_0001975601-mRNA-1"/>
    </source>
</evidence>
<gene>
    <name evidence="1" type="ORF">NBR_LOCUS19757</name>
</gene>